<accession>A0A436ZSM7</accession>
<keyword evidence="1" id="KW-0812">Transmembrane</keyword>
<proteinExistence type="predicted"/>
<reference evidence="2 3" key="1">
    <citation type="submission" date="2019-01" db="EMBL/GenBank/DDBJ databases">
        <title>Intercellular communication is required for trap formation in the nematode-trapping fungus Duddingtonia flagrans.</title>
        <authorList>
            <person name="Youssar L."/>
            <person name="Wernet V."/>
            <person name="Hensel N."/>
            <person name="Hildebrandt H.-G."/>
            <person name="Fischer R."/>
        </authorList>
    </citation>
    <scope>NUCLEOTIDE SEQUENCE [LARGE SCALE GENOMIC DNA]</scope>
    <source>
        <strain evidence="2 3">CBS H-5679</strain>
    </source>
</reference>
<feature type="transmembrane region" description="Helical" evidence="1">
    <location>
        <begin position="30"/>
        <end position="53"/>
    </location>
</feature>
<sequence>MGRSGYSANYIIAGMQKTPKKGEGTPKSELCTIYCVVSAYIIFISSSSSSFILPSTESKPPDTLYPNFIITLSQARKFTSFFIALLAR</sequence>
<dbReference type="Proteomes" id="UP000283090">
    <property type="component" value="Unassembled WGS sequence"/>
</dbReference>
<dbReference type="RefSeq" id="XP_067487300.1">
    <property type="nucleotide sequence ID" value="XM_067639518.1"/>
</dbReference>
<keyword evidence="1" id="KW-0472">Membrane</keyword>
<evidence type="ECO:0000313" key="3">
    <source>
        <dbReference type="Proteomes" id="UP000283090"/>
    </source>
</evidence>
<name>A0A436ZSM7_ARTFL</name>
<organism evidence="2 3">
    <name type="scientific">Arthrobotrys flagrans</name>
    <name type="common">Nematode-trapping fungus</name>
    <name type="synonym">Trichothecium flagrans</name>
    <dbReference type="NCBI Taxonomy" id="97331"/>
    <lineage>
        <taxon>Eukaryota</taxon>
        <taxon>Fungi</taxon>
        <taxon>Dikarya</taxon>
        <taxon>Ascomycota</taxon>
        <taxon>Pezizomycotina</taxon>
        <taxon>Orbiliomycetes</taxon>
        <taxon>Orbiliales</taxon>
        <taxon>Orbiliaceae</taxon>
        <taxon>Arthrobotrys</taxon>
    </lineage>
</organism>
<comment type="caution">
    <text evidence="2">The sequence shown here is derived from an EMBL/GenBank/DDBJ whole genome shotgun (WGS) entry which is preliminary data.</text>
</comment>
<evidence type="ECO:0000313" key="2">
    <source>
        <dbReference type="EMBL" id="RVD81756.1"/>
    </source>
</evidence>
<keyword evidence="1" id="KW-1133">Transmembrane helix</keyword>
<gene>
    <name evidence="2" type="ORF">DFL_009605</name>
</gene>
<evidence type="ECO:0000256" key="1">
    <source>
        <dbReference type="SAM" id="Phobius"/>
    </source>
</evidence>
<dbReference type="GeneID" id="93591916"/>
<protein>
    <submittedName>
        <fullName evidence="2">Uncharacterized protein</fullName>
    </submittedName>
</protein>
<dbReference type="VEuPathDB" id="FungiDB:DFL_009605"/>
<dbReference type="AlphaFoldDB" id="A0A436ZSM7"/>
<keyword evidence="3" id="KW-1185">Reference proteome</keyword>
<dbReference type="EMBL" id="SAEB01000012">
    <property type="protein sequence ID" value="RVD81756.1"/>
    <property type="molecule type" value="Genomic_DNA"/>
</dbReference>